<gene>
    <name evidence="3" type="primary">LOC115229768</name>
</gene>
<name>A0A6P7U335_9MOLL</name>
<evidence type="ECO:0000256" key="1">
    <source>
        <dbReference type="SAM" id="MobiDB-lite"/>
    </source>
</evidence>
<dbReference type="AlphaFoldDB" id="A0A6P7U335"/>
<evidence type="ECO:0000313" key="2">
    <source>
        <dbReference type="Proteomes" id="UP000515154"/>
    </source>
</evidence>
<dbReference type="RefSeq" id="XP_029655927.1">
    <property type="nucleotide sequence ID" value="XM_029800067.1"/>
</dbReference>
<organism evidence="2 3">
    <name type="scientific">Octopus sinensis</name>
    <name type="common">East Asian common octopus</name>
    <dbReference type="NCBI Taxonomy" id="2607531"/>
    <lineage>
        <taxon>Eukaryota</taxon>
        <taxon>Metazoa</taxon>
        <taxon>Spiralia</taxon>
        <taxon>Lophotrochozoa</taxon>
        <taxon>Mollusca</taxon>
        <taxon>Cephalopoda</taxon>
        <taxon>Coleoidea</taxon>
        <taxon>Octopodiformes</taxon>
        <taxon>Octopoda</taxon>
        <taxon>Incirrata</taxon>
        <taxon>Octopodidae</taxon>
        <taxon>Octopus</taxon>
    </lineage>
</organism>
<evidence type="ECO:0000313" key="3">
    <source>
        <dbReference type="RefSeq" id="XP_029655927.1"/>
    </source>
</evidence>
<feature type="region of interest" description="Disordered" evidence="1">
    <location>
        <begin position="139"/>
        <end position="186"/>
    </location>
</feature>
<protein>
    <submittedName>
        <fullName evidence="3">Acidic proline-rich protein PRP33-like</fullName>
    </submittedName>
</protein>
<sequence>MPPLSNRTCLQVEDAHGQHVKEVKMDPSEYEERPGIRYAVLTPKRPRFRIPDSFEGRRQEGDTIGDLPRCPDVSQWVPRPVLPPYQHIPVRSRFHVDPMSMRPQWNPHLGRPLPDQMYYQMGFPRGPYGIPPQGGYQGMPNFPMYQRPPPEWAVPPQGHSQFNERMRPPSRDSSDAAHPSYTQSNF</sequence>
<feature type="region of interest" description="Disordered" evidence="1">
    <location>
        <begin position="1"/>
        <end position="34"/>
    </location>
</feature>
<feature type="region of interest" description="Disordered" evidence="1">
    <location>
        <begin position="50"/>
        <end position="71"/>
    </location>
</feature>
<feature type="compositionally biased region" description="Basic and acidic residues" evidence="1">
    <location>
        <begin position="162"/>
        <end position="175"/>
    </location>
</feature>
<feature type="compositionally biased region" description="Basic and acidic residues" evidence="1">
    <location>
        <begin position="50"/>
        <end position="61"/>
    </location>
</feature>
<dbReference type="KEGG" id="osn:115229768"/>
<proteinExistence type="predicted"/>
<dbReference type="Proteomes" id="UP000515154">
    <property type="component" value="Unplaced"/>
</dbReference>
<accession>A0A6P7U335</accession>
<keyword evidence="2" id="KW-1185">Reference proteome</keyword>
<reference evidence="3" key="1">
    <citation type="submission" date="2025-08" db="UniProtKB">
        <authorList>
            <consortium name="RefSeq"/>
        </authorList>
    </citation>
    <scope>IDENTIFICATION</scope>
</reference>
<feature type="compositionally biased region" description="Basic and acidic residues" evidence="1">
    <location>
        <begin position="13"/>
        <end position="34"/>
    </location>
</feature>